<dbReference type="Pfam" id="PF10604">
    <property type="entry name" value="Polyketide_cyc2"/>
    <property type="match status" value="1"/>
</dbReference>
<dbReference type="RefSeq" id="WP_063364400.1">
    <property type="nucleotide sequence ID" value="NZ_AUXZ01000141.1"/>
</dbReference>
<dbReference type="PANTHER" id="PTHR39332">
    <property type="entry name" value="BLL4707 PROTEIN"/>
    <property type="match status" value="1"/>
</dbReference>
<sequence>MKTTSQTQRKAYATIPNTGTVYNDIEINAPARAAWSVVGNFSAFDRFTDGLERIEMLSDGEGAVRRKFFASGDFVIDQLMERDDASMSMHWNIILTSLDIRNLWEHIRVESISDQQCRVVWEMAGEPKDSQTSQQQLETFLTDFAKAALKNVASLCVLETESA</sequence>
<evidence type="ECO:0000313" key="2">
    <source>
        <dbReference type="Proteomes" id="UP000076503"/>
    </source>
</evidence>
<protein>
    <recommendedName>
        <fullName evidence="3">Polyketide cyclase</fullName>
    </recommendedName>
</protein>
<reference evidence="1 2" key="1">
    <citation type="submission" date="2013-07" db="EMBL/GenBank/DDBJ databases">
        <title>Comparative Genomic and Metabolomic Analysis of Twelve Strains of Pseudoalteromonas luteoviolacea.</title>
        <authorList>
            <person name="Vynne N.G."/>
            <person name="Mansson M."/>
            <person name="Gram L."/>
        </authorList>
    </citation>
    <scope>NUCLEOTIDE SEQUENCE [LARGE SCALE GENOMIC DNA]</scope>
    <source>
        <strain evidence="1 2">H33</strain>
    </source>
</reference>
<dbReference type="Proteomes" id="UP000076503">
    <property type="component" value="Unassembled WGS sequence"/>
</dbReference>
<accession>A0A166ZQV1</accession>
<dbReference type="AlphaFoldDB" id="A0A166ZQV1"/>
<dbReference type="SUPFAM" id="SSF55961">
    <property type="entry name" value="Bet v1-like"/>
    <property type="match status" value="1"/>
</dbReference>
<dbReference type="InterPro" id="IPR019587">
    <property type="entry name" value="Polyketide_cyclase/dehydratase"/>
</dbReference>
<dbReference type="PATRIC" id="fig|1365251.3.peg.5347"/>
<name>A0A166ZQV1_9GAMM</name>
<dbReference type="CDD" id="cd07821">
    <property type="entry name" value="PYR_PYL_RCAR_like"/>
    <property type="match status" value="1"/>
</dbReference>
<evidence type="ECO:0000313" key="1">
    <source>
        <dbReference type="EMBL" id="KZN44567.1"/>
    </source>
</evidence>
<dbReference type="EMBL" id="AUXZ01000141">
    <property type="protein sequence ID" value="KZN44567.1"/>
    <property type="molecule type" value="Genomic_DNA"/>
</dbReference>
<proteinExistence type="predicted"/>
<comment type="caution">
    <text evidence="1">The sequence shown here is derived from an EMBL/GenBank/DDBJ whole genome shotgun (WGS) entry which is preliminary data.</text>
</comment>
<organism evidence="1 2">
    <name type="scientific">Pseudoalteromonas luteoviolacea H33</name>
    <dbReference type="NCBI Taxonomy" id="1365251"/>
    <lineage>
        <taxon>Bacteria</taxon>
        <taxon>Pseudomonadati</taxon>
        <taxon>Pseudomonadota</taxon>
        <taxon>Gammaproteobacteria</taxon>
        <taxon>Alteromonadales</taxon>
        <taxon>Pseudoalteromonadaceae</taxon>
        <taxon>Pseudoalteromonas</taxon>
    </lineage>
</organism>
<evidence type="ECO:0008006" key="3">
    <source>
        <dbReference type="Google" id="ProtNLM"/>
    </source>
</evidence>
<gene>
    <name evidence="1" type="ORF">N476_06090</name>
</gene>
<dbReference type="Gene3D" id="3.30.530.20">
    <property type="match status" value="1"/>
</dbReference>
<dbReference type="OrthoDB" id="6981485at2"/>
<dbReference type="PANTHER" id="PTHR39332:SF7">
    <property type="entry name" value="SRPBCC FAMILY PROTEIN"/>
    <property type="match status" value="1"/>
</dbReference>
<dbReference type="InterPro" id="IPR023393">
    <property type="entry name" value="START-like_dom_sf"/>
</dbReference>